<evidence type="ECO:0000313" key="3">
    <source>
        <dbReference type="Proteomes" id="UP000749471"/>
    </source>
</evidence>
<feature type="transmembrane region" description="Helical" evidence="1">
    <location>
        <begin position="102"/>
        <end position="119"/>
    </location>
</feature>
<feature type="transmembrane region" description="Helical" evidence="1">
    <location>
        <begin position="158"/>
        <end position="177"/>
    </location>
</feature>
<accession>A0ABS6E8U1</accession>
<feature type="transmembrane region" description="Helical" evidence="1">
    <location>
        <begin position="126"/>
        <end position="146"/>
    </location>
</feature>
<reference evidence="2 3" key="1">
    <citation type="submission" date="2021-06" db="EMBL/GenBank/DDBJ databases">
        <authorList>
            <person name="Sun Q."/>
            <person name="Li D."/>
        </authorList>
    </citation>
    <scope>NUCLEOTIDE SEQUENCE [LARGE SCALE GENOMIC DNA]</scope>
    <source>
        <strain evidence="2 3">MSJ-40</strain>
    </source>
</reference>
<feature type="transmembrane region" description="Helical" evidence="1">
    <location>
        <begin position="29"/>
        <end position="46"/>
    </location>
</feature>
<feature type="transmembrane region" description="Helical" evidence="1">
    <location>
        <begin position="184"/>
        <end position="205"/>
    </location>
</feature>
<feature type="transmembrane region" description="Helical" evidence="1">
    <location>
        <begin position="52"/>
        <end position="73"/>
    </location>
</feature>
<feature type="transmembrane region" description="Helical" evidence="1">
    <location>
        <begin position="6"/>
        <end position="22"/>
    </location>
</feature>
<evidence type="ECO:0000256" key="1">
    <source>
        <dbReference type="SAM" id="Phobius"/>
    </source>
</evidence>
<evidence type="ECO:0000313" key="2">
    <source>
        <dbReference type="EMBL" id="MBU5439321.1"/>
    </source>
</evidence>
<keyword evidence="1" id="KW-1133">Transmembrane helix</keyword>
<dbReference type="RefSeq" id="WP_216521031.1">
    <property type="nucleotide sequence ID" value="NZ_JAHLPM010000014.1"/>
</dbReference>
<evidence type="ECO:0008006" key="4">
    <source>
        <dbReference type="Google" id="ProtNLM"/>
    </source>
</evidence>
<gene>
    <name evidence="2" type="ORF">KQI42_14955</name>
</gene>
<keyword evidence="1" id="KW-0472">Membrane</keyword>
<keyword evidence="3" id="KW-1185">Reference proteome</keyword>
<name>A0ABS6E8U1_9FIRM</name>
<organism evidence="2 3">
    <name type="scientific">Tissierella simiarum</name>
    <dbReference type="NCBI Taxonomy" id="2841534"/>
    <lineage>
        <taxon>Bacteria</taxon>
        <taxon>Bacillati</taxon>
        <taxon>Bacillota</taxon>
        <taxon>Tissierellia</taxon>
        <taxon>Tissierellales</taxon>
        <taxon>Tissierellaceae</taxon>
        <taxon>Tissierella</taxon>
    </lineage>
</organism>
<dbReference type="EMBL" id="JAHLPM010000014">
    <property type="protein sequence ID" value="MBU5439321.1"/>
    <property type="molecule type" value="Genomic_DNA"/>
</dbReference>
<keyword evidence="1" id="KW-0812">Transmembrane</keyword>
<sequence>MERNNYSFGVILIFIGFMFLLLNLKVLTFNWILFILAIGLIIGYYLKENMGYLTAGLILLAISSVSLLNEYVFTSINIKGFVFLWIFGIMSLALYSKQKSKGLLIFGVLLPALGTYNLIEEIARTDVGWVMFLLFAIAFYIAYVVGYRQEGNDWPKHLSIIMLIISGLFLLSSKSLLKFGFWKFISYLWPILLIGIGIKIIYNVIKLKR</sequence>
<proteinExistence type="predicted"/>
<comment type="caution">
    <text evidence="2">The sequence shown here is derived from an EMBL/GenBank/DDBJ whole genome shotgun (WGS) entry which is preliminary data.</text>
</comment>
<dbReference type="Proteomes" id="UP000749471">
    <property type="component" value="Unassembled WGS sequence"/>
</dbReference>
<protein>
    <recommendedName>
        <fullName evidence="4">DUF5668 domain-containing protein</fullName>
    </recommendedName>
</protein>
<feature type="transmembrane region" description="Helical" evidence="1">
    <location>
        <begin position="80"/>
        <end position="96"/>
    </location>
</feature>